<evidence type="ECO:0000313" key="7">
    <source>
        <dbReference type="Proteomes" id="UP000305546"/>
    </source>
</evidence>
<dbReference type="SUPFAM" id="SSF51735">
    <property type="entry name" value="NAD(P)-binding Rossmann-fold domains"/>
    <property type="match status" value="1"/>
</dbReference>
<keyword evidence="2 4" id="KW-0547">Nucleotide-binding</keyword>
<keyword evidence="7" id="KW-1185">Reference proteome</keyword>
<evidence type="ECO:0000259" key="5">
    <source>
        <dbReference type="PROSITE" id="PS50975"/>
    </source>
</evidence>
<dbReference type="InterPro" id="IPR003781">
    <property type="entry name" value="CoA-bd"/>
</dbReference>
<reference evidence="6 7" key="1">
    <citation type="submission" date="2019-06" db="EMBL/GenBank/DDBJ databases">
        <title>Amycolatopsis alkalitolerans sp. nov., isolated from Gastrodia elata Blume.</title>
        <authorList>
            <person name="Narsing Rao M.P."/>
            <person name="Li W.J."/>
        </authorList>
    </citation>
    <scope>NUCLEOTIDE SEQUENCE [LARGE SCALE GENOMIC DNA]</scope>
    <source>
        <strain evidence="6 7">SYSUP0005</strain>
    </source>
</reference>
<dbReference type="SUPFAM" id="SSF52210">
    <property type="entry name" value="Succinyl-CoA synthetase domains"/>
    <property type="match status" value="2"/>
</dbReference>
<keyword evidence="3 4" id="KW-0067">ATP-binding</keyword>
<gene>
    <name evidence="6" type="ORF">FG385_00180</name>
</gene>
<name>A0A5C4M7L3_9PSEU</name>
<dbReference type="PROSITE" id="PS50975">
    <property type="entry name" value="ATP_GRASP"/>
    <property type="match status" value="1"/>
</dbReference>
<dbReference type="AlphaFoldDB" id="A0A5C4M7L3"/>
<feature type="domain" description="ATP-grasp" evidence="5">
    <location>
        <begin position="491"/>
        <end position="529"/>
    </location>
</feature>
<dbReference type="SMART" id="SM00881">
    <property type="entry name" value="CoA_binding"/>
    <property type="match status" value="1"/>
</dbReference>
<protein>
    <submittedName>
        <fullName evidence="6">Acetate--CoA ligase family protein</fullName>
    </submittedName>
</protein>
<dbReference type="GO" id="GO:0046872">
    <property type="term" value="F:metal ion binding"/>
    <property type="evidence" value="ECO:0007669"/>
    <property type="project" value="InterPro"/>
</dbReference>
<dbReference type="PANTHER" id="PTHR43334:SF1">
    <property type="entry name" value="3-HYDROXYPROPIONATE--COA LIGASE [ADP-FORMING]"/>
    <property type="match status" value="1"/>
</dbReference>
<dbReference type="Proteomes" id="UP000305546">
    <property type="component" value="Unassembled WGS sequence"/>
</dbReference>
<dbReference type="Gene3D" id="3.40.50.720">
    <property type="entry name" value="NAD(P)-binding Rossmann-like Domain"/>
    <property type="match status" value="1"/>
</dbReference>
<keyword evidence="1 6" id="KW-0436">Ligase</keyword>
<dbReference type="RefSeq" id="WP_139094508.1">
    <property type="nucleotide sequence ID" value="NZ_VDFW01000001.1"/>
</dbReference>
<dbReference type="Pfam" id="PF13607">
    <property type="entry name" value="Succ_CoA_lig"/>
    <property type="match status" value="1"/>
</dbReference>
<sequence length="699" mass="71297">MSVTPVEEIGHPDAVRALFEARSVALVGASGDESKFSGQPVRNLRSGGYPGGIFPVNRRGGTVSGVDAVSSIAELPDGVDAVMVMVPAASCPEAVREIGRRGIPVAVVAVSGFAEIGTETGERLQRELAQAGREAGVRIVGPNCNGIYETHRPLPLGYNYTHSLTLAKGTVGLVSHSGAVLGGFVPLLESYGSGISAFVSCGNEVDLELTDYFEYLVDDPNTEVIALIMDGVRDGTRFRRTVRRARDAGKPVVALKLGTTSSGATAAAAHSSRMAGAAAAYDAVFAADGVVSVSTLETLALVAAVLAAGRAPQVAGAVATSTSGAGGVMLADTLNRAGVPLATFAPATCRALAPAAGFAQVINPFDIGAAGPATIADNMCALAADPGAGAFVFYLTPVPTQAWREALAAGVAAAAAANPRLPFLVVSPAPISAGEQALYRDARVPVVASLDNAARALHALTRVFAPMKAEAAVEHPPASAGGAALSEPGSKRFLAERGVPVSQESLATTAEAAVVAAFEIGYPVVLKASGAALPHKSEHRLVALDVADAKAVRDAFTDLATRGRELDPRTFEGVTVTRMIGEGVDVMVGMHTDPDFGPMIVLGAGGVLTELVADVTLAPAPLTADQVQTMLDRTKIGRLLAGYRGSVAADLPALVDLVVKVSEIAASEPEVLAVDLNPVRVLPAGRGVAIVDALVIRHV</sequence>
<dbReference type="InterPro" id="IPR032875">
    <property type="entry name" value="Succ_CoA_lig_flav_dom"/>
</dbReference>
<dbReference type="SUPFAM" id="SSF56059">
    <property type="entry name" value="Glutathione synthetase ATP-binding domain-like"/>
    <property type="match status" value="1"/>
</dbReference>
<dbReference type="GO" id="GO:0016874">
    <property type="term" value="F:ligase activity"/>
    <property type="evidence" value="ECO:0007669"/>
    <property type="project" value="UniProtKB-KW"/>
</dbReference>
<dbReference type="InterPro" id="IPR036291">
    <property type="entry name" value="NAD(P)-bd_dom_sf"/>
</dbReference>
<accession>A0A5C4M7L3</accession>
<dbReference type="Pfam" id="PF13549">
    <property type="entry name" value="ATP-grasp_5"/>
    <property type="match status" value="1"/>
</dbReference>
<evidence type="ECO:0000256" key="4">
    <source>
        <dbReference type="PROSITE-ProRule" id="PRU00409"/>
    </source>
</evidence>
<dbReference type="Gene3D" id="3.30.1490.20">
    <property type="entry name" value="ATP-grasp fold, A domain"/>
    <property type="match status" value="1"/>
</dbReference>
<dbReference type="InterPro" id="IPR051538">
    <property type="entry name" value="Acyl-CoA_Synth/Transferase"/>
</dbReference>
<evidence type="ECO:0000313" key="6">
    <source>
        <dbReference type="EMBL" id="TNC29437.1"/>
    </source>
</evidence>
<organism evidence="6 7">
    <name type="scientific">Amycolatopsis alkalitolerans</name>
    <dbReference type="NCBI Taxonomy" id="2547244"/>
    <lineage>
        <taxon>Bacteria</taxon>
        <taxon>Bacillati</taxon>
        <taxon>Actinomycetota</taxon>
        <taxon>Actinomycetes</taxon>
        <taxon>Pseudonocardiales</taxon>
        <taxon>Pseudonocardiaceae</taxon>
        <taxon>Amycolatopsis</taxon>
    </lineage>
</organism>
<dbReference type="PANTHER" id="PTHR43334">
    <property type="entry name" value="ACETATE--COA LIGASE [ADP-FORMING]"/>
    <property type="match status" value="1"/>
</dbReference>
<evidence type="ECO:0000256" key="2">
    <source>
        <dbReference type="ARBA" id="ARBA00022741"/>
    </source>
</evidence>
<dbReference type="InterPro" id="IPR011761">
    <property type="entry name" value="ATP-grasp"/>
</dbReference>
<dbReference type="GO" id="GO:0005524">
    <property type="term" value="F:ATP binding"/>
    <property type="evidence" value="ECO:0007669"/>
    <property type="project" value="UniProtKB-UniRule"/>
</dbReference>
<proteinExistence type="predicted"/>
<dbReference type="InterPro" id="IPR013815">
    <property type="entry name" value="ATP_grasp_subdomain_1"/>
</dbReference>
<evidence type="ECO:0000256" key="1">
    <source>
        <dbReference type="ARBA" id="ARBA00022598"/>
    </source>
</evidence>
<dbReference type="Gene3D" id="3.30.470.20">
    <property type="entry name" value="ATP-grasp fold, B domain"/>
    <property type="match status" value="1"/>
</dbReference>
<evidence type="ECO:0000256" key="3">
    <source>
        <dbReference type="ARBA" id="ARBA00022840"/>
    </source>
</evidence>
<dbReference type="Gene3D" id="3.40.50.261">
    <property type="entry name" value="Succinyl-CoA synthetase domains"/>
    <property type="match status" value="2"/>
</dbReference>
<dbReference type="InterPro" id="IPR016102">
    <property type="entry name" value="Succinyl-CoA_synth-like"/>
</dbReference>
<comment type="caution">
    <text evidence="6">The sequence shown here is derived from an EMBL/GenBank/DDBJ whole genome shotgun (WGS) entry which is preliminary data.</text>
</comment>
<dbReference type="Pfam" id="PF13380">
    <property type="entry name" value="CoA_binding_2"/>
    <property type="match status" value="1"/>
</dbReference>
<dbReference type="EMBL" id="VDFW01000001">
    <property type="protein sequence ID" value="TNC29437.1"/>
    <property type="molecule type" value="Genomic_DNA"/>
</dbReference>